<dbReference type="Gene3D" id="2.40.37.20">
    <property type="entry name" value="D-serine dehydratase-like domain"/>
    <property type="match status" value="1"/>
</dbReference>
<keyword evidence="4" id="KW-0479">Metal-binding</keyword>
<dbReference type="EMBL" id="JAEAOA010000534">
    <property type="protein sequence ID" value="KAK3587457.1"/>
    <property type="molecule type" value="Genomic_DNA"/>
</dbReference>
<evidence type="ECO:0000256" key="5">
    <source>
        <dbReference type="ARBA" id="ARBA00022833"/>
    </source>
</evidence>
<sequence>MENKLPETIYDVPTPCMLVDLNRVKANCQRMIDRCMTLGVELRPHMKTHKTIEGAILMTGGNKRKIAVSTLAEAEFYAENDFDDILFAHPLISQRLDRCVALANRLEVFHVMIDSRYALESLKQKTLNSGKKWSVLLEVDCGYGRSGVPWDDDEAVQLVKMAASSHNIIFRGLYTHCGDSYTSCTLDVAKRQQVQDNTTNRLIGLKDRIKREGIECKTVGCGSTPSCSKPTKDMSALTEFHPGNYIFYDVMQMTIGSCAIEEIAVKIATSVVSHKASVNMFLTDSGFASLGADGVSYINSQPSGFTVFPDHPELKLIGMSQELGKVQPIEGKLDLNKYPHGTRLFIHPWHSCDAAMMHPHYYVHSGEQIIGIWKPVRGW</sequence>
<dbReference type="EC" id="4.3.1.18" evidence="9"/>
<dbReference type="Gene3D" id="3.20.20.10">
    <property type="entry name" value="Alanine racemase"/>
    <property type="match status" value="1"/>
</dbReference>
<evidence type="ECO:0000256" key="6">
    <source>
        <dbReference type="ARBA" id="ARBA00022898"/>
    </source>
</evidence>
<evidence type="ECO:0000313" key="13">
    <source>
        <dbReference type="EMBL" id="KAK3587457.1"/>
    </source>
</evidence>
<evidence type="ECO:0000256" key="8">
    <source>
        <dbReference type="ARBA" id="ARBA00051198"/>
    </source>
</evidence>
<dbReference type="PANTHER" id="PTHR28004">
    <property type="entry name" value="ZGC:162816-RELATED"/>
    <property type="match status" value="1"/>
</dbReference>
<evidence type="ECO:0000256" key="9">
    <source>
        <dbReference type="ARBA" id="ARBA00066349"/>
    </source>
</evidence>
<comment type="caution">
    <text evidence="13">The sequence shown here is derived from an EMBL/GenBank/DDBJ whole genome shotgun (WGS) entry which is preliminary data.</text>
</comment>
<evidence type="ECO:0000256" key="10">
    <source>
        <dbReference type="ARBA" id="ARBA00069616"/>
    </source>
</evidence>
<evidence type="ECO:0000313" key="14">
    <source>
        <dbReference type="Proteomes" id="UP001195483"/>
    </source>
</evidence>
<dbReference type="Proteomes" id="UP001195483">
    <property type="component" value="Unassembled WGS sequence"/>
</dbReference>
<dbReference type="InterPro" id="IPR026956">
    <property type="entry name" value="D-ser_dehydrat-like_dom"/>
</dbReference>
<organism evidence="13 14">
    <name type="scientific">Potamilus streckersoni</name>
    <dbReference type="NCBI Taxonomy" id="2493646"/>
    <lineage>
        <taxon>Eukaryota</taxon>
        <taxon>Metazoa</taxon>
        <taxon>Spiralia</taxon>
        <taxon>Lophotrochozoa</taxon>
        <taxon>Mollusca</taxon>
        <taxon>Bivalvia</taxon>
        <taxon>Autobranchia</taxon>
        <taxon>Heteroconchia</taxon>
        <taxon>Palaeoheterodonta</taxon>
        <taxon>Unionida</taxon>
        <taxon>Unionoidea</taxon>
        <taxon>Unionidae</taxon>
        <taxon>Ambleminae</taxon>
        <taxon>Lampsilini</taxon>
        <taxon>Potamilus</taxon>
    </lineage>
</organism>
<dbReference type="SMART" id="SM01119">
    <property type="entry name" value="D-ser_dehydrat"/>
    <property type="match status" value="1"/>
</dbReference>
<evidence type="ECO:0000256" key="7">
    <source>
        <dbReference type="ARBA" id="ARBA00023239"/>
    </source>
</evidence>
<keyword evidence="7" id="KW-0456">Lyase</keyword>
<dbReference type="InterPro" id="IPR042208">
    <property type="entry name" value="D-ser_dehydrat-like_sf"/>
</dbReference>
<dbReference type="InterPro" id="IPR029066">
    <property type="entry name" value="PLP-binding_barrel"/>
</dbReference>
<keyword evidence="6" id="KW-0663">Pyridoxal phosphate</keyword>
<keyword evidence="14" id="KW-1185">Reference proteome</keyword>
<evidence type="ECO:0000259" key="12">
    <source>
        <dbReference type="SMART" id="SM01119"/>
    </source>
</evidence>
<comment type="cofactor">
    <cofactor evidence="1">
        <name>pyridoxal 5'-phosphate</name>
        <dbReference type="ChEBI" id="CHEBI:597326"/>
    </cofactor>
</comment>
<evidence type="ECO:0000256" key="11">
    <source>
        <dbReference type="ARBA" id="ARBA00075219"/>
    </source>
</evidence>
<protein>
    <recommendedName>
        <fullName evidence="10">D-serine dehydratase</fullName>
        <ecNumber evidence="9">4.3.1.18</ecNumber>
    </recommendedName>
    <alternativeName>
        <fullName evidence="11">D-serine deaminase</fullName>
    </alternativeName>
</protein>
<dbReference type="GO" id="GO:0036088">
    <property type="term" value="P:D-serine catabolic process"/>
    <property type="evidence" value="ECO:0007669"/>
    <property type="project" value="TreeGrafter"/>
</dbReference>
<name>A0AAE0S8Y9_9BIVA</name>
<reference evidence="13" key="1">
    <citation type="journal article" date="2021" name="Genome Biol. Evol.">
        <title>A High-Quality Reference Genome for a Parasitic Bivalve with Doubly Uniparental Inheritance (Bivalvia: Unionida).</title>
        <authorList>
            <person name="Smith C.H."/>
        </authorList>
    </citation>
    <scope>NUCLEOTIDE SEQUENCE</scope>
    <source>
        <strain evidence="13">CHS0354</strain>
    </source>
</reference>
<dbReference type="GO" id="GO:0008721">
    <property type="term" value="F:D-serine ammonia-lyase activity"/>
    <property type="evidence" value="ECO:0007669"/>
    <property type="project" value="UniProtKB-EC"/>
</dbReference>
<keyword evidence="5" id="KW-0862">Zinc</keyword>
<dbReference type="AlphaFoldDB" id="A0AAE0S8Y9"/>
<reference evidence="13" key="2">
    <citation type="journal article" date="2021" name="Genome Biol. Evol.">
        <title>Developing a high-quality reference genome for a parasitic bivalve with doubly uniparental inheritance (Bivalvia: Unionida).</title>
        <authorList>
            <person name="Smith C.H."/>
        </authorList>
    </citation>
    <scope>NUCLEOTIDE SEQUENCE</scope>
    <source>
        <strain evidence="13">CHS0354</strain>
        <tissue evidence="13">Mantle</tissue>
    </source>
</reference>
<comment type="similarity">
    <text evidence="3">Belongs to the DSD1 family.</text>
</comment>
<dbReference type="InterPro" id="IPR001608">
    <property type="entry name" value="Ala_racemase_N"/>
</dbReference>
<dbReference type="SUPFAM" id="SSF51419">
    <property type="entry name" value="PLP-binding barrel"/>
    <property type="match status" value="1"/>
</dbReference>
<accession>A0AAE0S8Y9</accession>
<reference evidence="13" key="3">
    <citation type="submission" date="2023-05" db="EMBL/GenBank/DDBJ databases">
        <authorList>
            <person name="Smith C.H."/>
        </authorList>
    </citation>
    <scope>NUCLEOTIDE SEQUENCE</scope>
    <source>
        <strain evidence="13">CHS0354</strain>
        <tissue evidence="13">Mantle</tissue>
    </source>
</reference>
<dbReference type="Pfam" id="PF14031">
    <property type="entry name" value="D-ser_dehydrat"/>
    <property type="match status" value="1"/>
</dbReference>
<gene>
    <name evidence="13" type="ORF">CHS0354_007948</name>
</gene>
<proteinExistence type="inferred from homology"/>
<comment type="catalytic activity">
    <reaction evidence="8">
        <text>D-serine = pyruvate + NH4(+)</text>
        <dbReference type="Rhea" id="RHEA:13977"/>
        <dbReference type="ChEBI" id="CHEBI:15361"/>
        <dbReference type="ChEBI" id="CHEBI:28938"/>
        <dbReference type="ChEBI" id="CHEBI:35247"/>
        <dbReference type="EC" id="4.3.1.18"/>
    </reaction>
    <physiologicalReaction direction="left-to-right" evidence="8">
        <dbReference type="Rhea" id="RHEA:13978"/>
    </physiologicalReaction>
</comment>
<evidence type="ECO:0000256" key="3">
    <source>
        <dbReference type="ARBA" id="ARBA00005323"/>
    </source>
</evidence>
<dbReference type="InterPro" id="IPR051466">
    <property type="entry name" value="D-amino_acid_metab_enzyme"/>
</dbReference>
<evidence type="ECO:0000256" key="2">
    <source>
        <dbReference type="ARBA" id="ARBA00001947"/>
    </source>
</evidence>
<feature type="domain" description="D-serine dehydratase-like" evidence="12">
    <location>
        <begin position="264"/>
        <end position="365"/>
    </location>
</feature>
<dbReference type="FunFam" id="3.20.20.10:FF:000016">
    <property type="entry name" value="D-serine dehydratase"/>
    <property type="match status" value="1"/>
</dbReference>
<evidence type="ECO:0000256" key="1">
    <source>
        <dbReference type="ARBA" id="ARBA00001933"/>
    </source>
</evidence>
<comment type="cofactor">
    <cofactor evidence="2">
        <name>Zn(2+)</name>
        <dbReference type="ChEBI" id="CHEBI:29105"/>
    </cofactor>
</comment>
<dbReference type="Pfam" id="PF01168">
    <property type="entry name" value="Ala_racemase_N"/>
    <property type="match status" value="1"/>
</dbReference>
<dbReference type="GO" id="GO:0046872">
    <property type="term" value="F:metal ion binding"/>
    <property type="evidence" value="ECO:0007669"/>
    <property type="project" value="UniProtKB-KW"/>
</dbReference>
<evidence type="ECO:0000256" key="4">
    <source>
        <dbReference type="ARBA" id="ARBA00022723"/>
    </source>
</evidence>
<dbReference type="PANTHER" id="PTHR28004:SF2">
    <property type="entry name" value="D-SERINE DEHYDRATASE"/>
    <property type="match status" value="1"/>
</dbReference>